<protein>
    <submittedName>
        <fullName evidence="1">Uncharacterized protein</fullName>
    </submittedName>
</protein>
<evidence type="ECO:0000313" key="1">
    <source>
        <dbReference type="EMBL" id="KAK3759453.1"/>
    </source>
</evidence>
<gene>
    <name evidence="1" type="ORF">RRG08_062600</name>
</gene>
<accession>A0AAE0YYH6</accession>
<evidence type="ECO:0000313" key="2">
    <source>
        <dbReference type="Proteomes" id="UP001283361"/>
    </source>
</evidence>
<comment type="caution">
    <text evidence="1">The sequence shown here is derived from an EMBL/GenBank/DDBJ whole genome shotgun (WGS) entry which is preliminary data.</text>
</comment>
<sequence length="133" mass="14537">MLASDERPQFTMFTSARTGRAMIPRADILTTPHPHSSSHKISSGLWAFEHLVYAHMKLGQAEKRAPTLLPVLWPGFWATAFLKIYAIETWSGTTATAAVSLMQTALVNQIGFSSPSRLSGSVLGCRVRASVYS</sequence>
<organism evidence="1 2">
    <name type="scientific">Elysia crispata</name>
    <name type="common">lettuce slug</name>
    <dbReference type="NCBI Taxonomy" id="231223"/>
    <lineage>
        <taxon>Eukaryota</taxon>
        <taxon>Metazoa</taxon>
        <taxon>Spiralia</taxon>
        <taxon>Lophotrochozoa</taxon>
        <taxon>Mollusca</taxon>
        <taxon>Gastropoda</taxon>
        <taxon>Heterobranchia</taxon>
        <taxon>Euthyneura</taxon>
        <taxon>Panpulmonata</taxon>
        <taxon>Sacoglossa</taxon>
        <taxon>Placobranchoidea</taxon>
        <taxon>Plakobranchidae</taxon>
        <taxon>Elysia</taxon>
    </lineage>
</organism>
<reference evidence="1" key="1">
    <citation type="journal article" date="2023" name="G3 (Bethesda)">
        <title>A reference genome for the long-term kleptoplast-retaining sea slug Elysia crispata morphotype clarki.</title>
        <authorList>
            <person name="Eastman K.E."/>
            <person name="Pendleton A.L."/>
            <person name="Shaikh M.A."/>
            <person name="Suttiyut T."/>
            <person name="Ogas R."/>
            <person name="Tomko P."/>
            <person name="Gavelis G."/>
            <person name="Widhalm J.R."/>
            <person name="Wisecaver J.H."/>
        </authorList>
    </citation>
    <scope>NUCLEOTIDE SEQUENCE</scope>
    <source>
        <strain evidence="1">ECLA1</strain>
    </source>
</reference>
<name>A0AAE0YYH6_9GAST</name>
<proteinExistence type="predicted"/>
<dbReference type="AlphaFoldDB" id="A0AAE0YYH6"/>
<keyword evidence="2" id="KW-1185">Reference proteome</keyword>
<dbReference type="Proteomes" id="UP001283361">
    <property type="component" value="Unassembled WGS sequence"/>
</dbReference>
<dbReference type="EMBL" id="JAWDGP010005120">
    <property type="protein sequence ID" value="KAK3759453.1"/>
    <property type="molecule type" value="Genomic_DNA"/>
</dbReference>